<sequence>MEKHHLKHSILEKRRILQFPNLVKELLIGHFPYFGINGNLAWFEYLTGRVLDLTKTEYLTLDSVNFLRLGGKFSSGGPGPRTTPGKLEHFKLRKIVKCRKRHHKTMLRKEFSKPIHFSGVNVENNAVVYVQMAQLDHLPEGIW</sequence>
<comment type="caution">
    <text evidence="1">The sequence shown here is derived from an EMBL/GenBank/DDBJ whole genome shotgun (WGS) entry which is preliminary data.</text>
</comment>
<dbReference type="EMBL" id="JACEIK010003870">
    <property type="protein sequence ID" value="MCD9643368.1"/>
    <property type="molecule type" value="Genomic_DNA"/>
</dbReference>
<dbReference type="Proteomes" id="UP000823775">
    <property type="component" value="Unassembled WGS sequence"/>
</dbReference>
<accession>A0ABS8V8J2</accession>
<organism evidence="1 2">
    <name type="scientific">Datura stramonium</name>
    <name type="common">Jimsonweed</name>
    <name type="synonym">Common thornapple</name>
    <dbReference type="NCBI Taxonomy" id="4076"/>
    <lineage>
        <taxon>Eukaryota</taxon>
        <taxon>Viridiplantae</taxon>
        <taxon>Streptophyta</taxon>
        <taxon>Embryophyta</taxon>
        <taxon>Tracheophyta</taxon>
        <taxon>Spermatophyta</taxon>
        <taxon>Magnoliopsida</taxon>
        <taxon>eudicotyledons</taxon>
        <taxon>Gunneridae</taxon>
        <taxon>Pentapetalae</taxon>
        <taxon>asterids</taxon>
        <taxon>lamiids</taxon>
        <taxon>Solanales</taxon>
        <taxon>Solanaceae</taxon>
        <taxon>Solanoideae</taxon>
        <taxon>Datureae</taxon>
        <taxon>Datura</taxon>
    </lineage>
</organism>
<protein>
    <submittedName>
        <fullName evidence="1">Uncharacterized protein</fullName>
    </submittedName>
</protein>
<gene>
    <name evidence="1" type="ORF">HAX54_030817</name>
</gene>
<proteinExistence type="predicted"/>
<reference evidence="1 2" key="1">
    <citation type="journal article" date="2021" name="BMC Genomics">
        <title>Datura genome reveals duplications of psychoactive alkaloid biosynthetic genes and high mutation rate following tissue culture.</title>
        <authorList>
            <person name="Rajewski A."/>
            <person name="Carter-House D."/>
            <person name="Stajich J."/>
            <person name="Litt A."/>
        </authorList>
    </citation>
    <scope>NUCLEOTIDE SEQUENCE [LARGE SCALE GENOMIC DNA]</scope>
    <source>
        <strain evidence="1">AR-01</strain>
    </source>
</reference>
<evidence type="ECO:0000313" key="1">
    <source>
        <dbReference type="EMBL" id="MCD9643368.1"/>
    </source>
</evidence>
<name>A0ABS8V8J2_DATST</name>
<evidence type="ECO:0000313" key="2">
    <source>
        <dbReference type="Proteomes" id="UP000823775"/>
    </source>
</evidence>
<keyword evidence="2" id="KW-1185">Reference proteome</keyword>